<comment type="catalytic activity">
    <reaction evidence="5">
        <text>7-aminomethyl-7-carbaguanine + 2 NADP(+) = 7-cyano-7-carbaguanine + 2 NADPH + 3 H(+)</text>
        <dbReference type="Rhea" id="RHEA:13409"/>
        <dbReference type="ChEBI" id="CHEBI:15378"/>
        <dbReference type="ChEBI" id="CHEBI:45075"/>
        <dbReference type="ChEBI" id="CHEBI:57783"/>
        <dbReference type="ChEBI" id="CHEBI:58349"/>
        <dbReference type="ChEBI" id="CHEBI:58703"/>
        <dbReference type="EC" id="1.7.1.13"/>
    </reaction>
</comment>
<comment type="function">
    <text evidence="5">Catalyzes the NADPH-dependent reduction of 7-cyano-7-deazaguanine (preQ0) to 7-aminomethyl-7-deazaguanine (preQ1).</text>
</comment>
<dbReference type="InterPro" id="IPR043133">
    <property type="entry name" value="GTP-CH-I_C/QueF"/>
</dbReference>
<evidence type="ECO:0000313" key="6">
    <source>
        <dbReference type="EMBL" id="SDG70500.1"/>
    </source>
</evidence>
<evidence type="ECO:0000313" key="7">
    <source>
        <dbReference type="Proteomes" id="UP000183404"/>
    </source>
</evidence>
<evidence type="ECO:0000256" key="4">
    <source>
        <dbReference type="ARBA" id="ARBA00023002"/>
    </source>
</evidence>
<comment type="subcellular location">
    <subcellularLocation>
        <location evidence="5">Cytoplasm</location>
    </subcellularLocation>
</comment>
<evidence type="ECO:0000256" key="1">
    <source>
        <dbReference type="ARBA" id="ARBA00022490"/>
    </source>
</evidence>
<gene>
    <name evidence="5" type="primary">queF</name>
    <name evidence="6" type="ORF">SAMN04244560_02793</name>
</gene>
<dbReference type="GO" id="GO:0008616">
    <property type="term" value="P:tRNA queuosine(34) biosynthetic process"/>
    <property type="evidence" value="ECO:0007669"/>
    <property type="project" value="UniProtKB-UniRule"/>
</dbReference>
<dbReference type="NCBIfam" id="TIGR03139">
    <property type="entry name" value="QueF-II"/>
    <property type="match status" value="1"/>
</dbReference>
<dbReference type="PANTHER" id="PTHR34354">
    <property type="entry name" value="NADPH-DEPENDENT 7-CYANO-7-DEAZAGUANINE REDUCTASE"/>
    <property type="match status" value="1"/>
</dbReference>
<dbReference type="InterPro" id="IPR016856">
    <property type="entry name" value="QueF_type1"/>
</dbReference>
<dbReference type="UniPathway" id="UPA00392"/>
<dbReference type="RefSeq" id="WP_019907562.1">
    <property type="nucleotide sequence ID" value="NZ_FNBS01000119.1"/>
</dbReference>
<name>A0A1G7WH02_THETY</name>
<protein>
    <recommendedName>
        <fullName evidence="5">NADPH-dependent 7-cyano-7-deazaguanine reductase</fullName>
        <ecNumber evidence="5">1.7.1.13</ecNumber>
    </recommendedName>
    <alternativeName>
        <fullName evidence="5">7-cyano-7-carbaguanine reductase</fullName>
    </alternativeName>
    <alternativeName>
        <fullName evidence="5">NADPH-dependent nitrile oxidoreductase</fullName>
    </alternativeName>
    <alternativeName>
        <fullName evidence="5">PreQ(0) reductase</fullName>
    </alternativeName>
</protein>
<sequence length="137" mass="16178">MTDKYKERRFDTYGYEKIDKEVLESIEYEYSEKNTIVEYITNEFSSVCPWTGLPDNAKLTIRYIPSKKLVELKSLKYYLTSYRNVGILQEHAINRILDDLVELLQPKFMEVIGEFQERGGIATRIVAKYEKEKSSRS</sequence>
<evidence type="ECO:0000256" key="5">
    <source>
        <dbReference type="HAMAP-Rule" id="MF_00818"/>
    </source>
</evidence>
<dbReference type="InterPro" id="IPR050084">
    <property type="entry name" value="NADPH_dep_7-cyano-7-deazaG_red"/>
</dbReference>
<keyword evidence="4 5" id="KW-0560">Oxidoreductase</keyword>
<evidence type="ECO:0000256" key="2">
    <source>
        <dbReference type="ARBA" id="ARBA00022785"/>
    </source>
</evidence>
<evidence type="ECO:0000256" key="3">
    <source>
        <dbReference type="ARBA" id="ARBA00022857"/>
    </source>
</evidence>
<keyword evidence="1 5" id="KW-0963">Cytoplasm</keyword>
<dbReference type="PANTHER" id="PTHR34354:SF1">
    <property type="entry name" value="NADPH-DEPENDENT 7-CYANO-7-DEAZAGUANINE REDUCTASE"/>
    <property type="match status" value="1"/>
</dbReference>
<dbReference type="Proteomes" id="UP000183404">
    <property type="component" value="Unassembled WGS sequence"/>
</dbReference>
<dbReference type="InterPro" id="IPR029500">
    <property type="entry name" value="QueF"/>
</dbReference>
<dbReference type="Gene3D" id="3.30.1130.10">
    <property type="match status" value="1"/>
</dbReference>
<dbReference type="EMBL" id="FNBS01000119">
    <property type="protein sequence ID" value="SDG70500.1"/>
    <property type="molecule type" value="Genomic_DNA"/>
</dbReference>
<dbReference type="HAMAP" id="MF_00818">
    <property type="entry name" value="QueF_type1"/>
    <property type="match status" value="1"/>
</dbReference>
<dbReference type="GO" id="GO:0005737">
    <property type="term" value="C:cytoplasm"/>
    <property type="evidence" value="ECO:0007669"/>
    <property type="project" value="UniProtKB-SubCell"/>
</dbReference>
<comment type="similarity">
    <text evidence="5">Belongs to the GTP cyclohydrolase I family. QueF type 1 subfamily.</text>
</comment>
<feature type="binding site" evidence="5">
    <location>
        <begin position="70"/>
        <end position="72"/>
    </location>
    <ligand>
        <name>substrate</name>
    </ligand>
</feature>
<comment type="pathway">
    <text evidence="5">tRNA modification; tRNA-queuosine biosynthesis.</text>
</comment>
<organism evidence="6 7">
    <name type="scientific">Thermoanaerobacter thermohydrosulfuricus</name>
    <name type="common">Clostridium thermohydrosulfuricum</name>
    <dbReference type="NCBI Taxonomy" id="1516"/>
    <lineage>
        <taxon>Bacteria</taxon>
        <taxon>Bacillati</taxon>
        <taxon>Bacillota</taxon>
        <taxon>Clostridia</taxon>
        <taxon>Thermoanaerobacterales</taxon>
        <taxon>Thermoanaerobacteraceae</taxon>
        <taxon>Thermoanaerobacter</taxon>
    </lineage>
</organism>
<accession>A0A1G7WH02</accession>
<dbReference type="AlphaFoldDB" id="A0A1G7WH02"/>
<feature type="active site" description="Thioimide intermediate" evidence="5">
    <location>
        <position position="48"/>
    </location>
</feature>
<feature type="binding site" evidence="5">
    <location>
        <begin position="89"/>
        <end position="90"/>
    </location>
    <ligand>
        <name>substrate</name>
    </ligand>
</feature>
<keyword evidence="2 5" id="KW-0671">Queuosine biosynthesis</keyword>
<dbReference type="PIRSF" id="PIRSF027377">
    <property type="entry name" value="Nitrile_oxidored_QueF"/>
    <property type="match status" value="1"/>
</dbReference>
<dbReference type="SUPFAM" id="SSF55620">
    <property type="entry name" value="Tetrahydrobiopterin biosynthesis enzymes-like"/>
    <property type="match status" value="1"/>
</dbReference>
<dbReference type="GO" id="GO:0033739">
    <property type="term" value="F:preQ1 synthase activity"/>
    <property type="evidence" value="ECO:0007669"/>
    <property type="project" value="UniProtKB-UniRule"/>
</dbReference>
<proteinExistence type="inferred from homology"/>
<dbReference type="EC" id="1.7.1.13" evidence="5"/>
<feature type="active site" description="Proton donor" evidence="5">
    <location>
        <position position="55"/>
    </location>
</feature>
<keyword evidence="3 5" id="KW-0521">NADP</keyword>
<dbReference type="Pfam" id="PF14489">
    <property type="entry name" value="QueF"/>
    <property type="match status" value="1"/>
</dbReference>
<reference evidence="6 7" key="1">
    <citation type="submission" date="2016-10" db="EMBL/GenBank/DDBJ databases">
        <authorList>
            <person name="de Groot N.N."/>
        </authorList>
    </citation>
    <scope>NUCLEOTIDE SEQUENCE [LARGE SCALE GENOMIC DNA]</scope>
    <source>
        <strain evidence="6 7">DSM 569</strain>
    </source>
</reference>